<gene>
    <name evidence="1" type="ORF">GNP93_24870</name>
</gene>
<reference evidence="1 2" key="1">
    <citation type="submission" date="2019-11" db="EMBL/GenBank/DDBJ databases">
        <title>Draft genome sequences of five Paenibacillus species of dairy origin.</title>
        <authorList>
            <person name="Olajide A.M."/>
            <person name="Chen S."/>
            <person name="Lapointe G."/>
        </authorList>
    </citation>
    <scope>NUCLEOTIDE SEQUENCE [LARGE SCALE GENOMIC DNA]</scope>
    <source>
        <strain evidence="1 2">2CS3</strain>
    </source>
</reference>
<dbReference type="EMBL" id="WNZX01000034">
    <property type="protein sequence ID" value="MUG73843.1"/>
    <property type="molecule type" value="Genomic_DNA"/>
</dbReference>
<name>A0A7X2ZF85_9BACL</name>
<evidence type="ECO:0000313" key="2">
    <source>
        <dbReference type="Proteomes" id="UP000450917"/>
    </source>
</evidence>
<accession>A0A7X2ZF85</accession>
<evidence type="ECO:0000313" key="1">
    <source>
        <dbReference type="EMBL" id="MUG73843.1"/>
    </source>
</evidence>
<proteinExistence type="predicted"/>
<evidence type="ECO:0008006" key="3">
    <source>
        <dbReference type="Google" id="ProtNLM"/>
    </source>
</evidence>
<organism evidence="1 2">
    <name type="scientific">Paenibacillus validus</name>
    <dbReference type="NCBI Taxonomy" id="44253"/>
    <lineage>
        <taxon>Bacteria</taxon>
        <taxon>Bacillati</taxon>
        <taxon>Bacillota</taxon>
        <taxon>Bacilli</taxon>
        <taxon>Bacillales</taxon>
        <taxon>Paenibacillaceae</taxon>
        <taxon>Paenibacillus</taxon>
    </lineage>
</organism>
<keyword evidence="2" id="KW-1185">Reference proteome</keyword>
<protein>
    <recommendedName>
        <fullName evidence="3">RiboL-PSP-HEPN domain-containing protein</fullName>
    </recommendedName>
</protein>
<dbReference type="Proteomes" id="UP000450917">
    <property type="component" value="Unassembled WGS sequence"/>
</dbReference>
<comment type="caution">
    <text evidence="1">The sequence shown here is derived from an EMBL/GenBank/DDBJ whole genome shotgun (WGS) entry which is preliminary data.</text>
</comment>
<dbReference type="RefSeq" id="WP_155615741.1">
    <property type="nucleotide sequence ID" value="NZ_WNZX01000034.1"/>
</dbReference>
<sequence length="193" mass="22561">MSNDENYSSIEAILNSKGAYSNFHENRRKIIEIINDLDNSQVFNKEYLINMLYANTITILESYHSDTFIQTVLSNDVYIRNFVETFHDYKKETLKMTDIYINYESLSVKVTKSMMDVIYHNIDKVKGMYNDTLAVSFPKDLTKIFLAIKNRHDIVHRNGRRVVDKSKRRTSTGLDDNVPLLIGCYCQRIMFAS</sequence>
<dbReference type="AlphaFoldDB" id="A0A7X2ZF85"/>